<comment type="caution">
    <text evidence="1">The sequence shown here is derived from an EMBL/GenBank/DDBJ whole genome shotgun (WGS) entry which is preliminary data.</text>
</comment>
<dbReference type="CDD" id="cd16441">
    <property type="entry name" value="beta_Kdo_transferase_KpsS"/>
    <property type="match status" value="1"/>
</dbReference>
<dbReference type="Pfam" id="PF05159">
    <property type="entry name" value="Capsule_synth"/>
    <property type="match status" value="1"/>
</dbReference>
<organism evidence="1 2">
    <name type="scientific">Pantoea leporis</name>
    <dbReference type="NCBI Taxonomy" id="2933780"/>
    <lineage>
        <taxon>Bacteria</taxon>
        <taxon>Pseudomonadati</taxon>
        <taxon>Pseudomonadota</taxon>
        <taxon>Gammaproteobacteria</taxon>
        <taxon>Enterobacterales</taxon>
        <taxon>Erwiniaceae</taxon>
        <taxon>Pantoea</taxon>
    </lineage>
</organism>
<dbReference type="InterPro" id="IPR007833">
    <property type="entry name" value="Capsule_polysaccharide_synth"/>
</dbReference>
<gene>
    <name evidence="1" type="ORF">ABXV16_14965</name>
</gene>
<reference evidence="1 2" key="1">
    <citation type="submission" date="2024-07" db="EMBL/GenBank/DDBJ databases">
        <title>Isolation, whole-genome sequencing, and annotation of five antibiotic-resistant bacteria from environmental samples.</title>
        <authorList>
            <person name="Bedore T."/>
            <person name="Hudson A.O."/>
            <person name="Kumar G."/>
        </authorList>
    </citation>
    <scope>NUCLEOTIDE SEQUENCE [LARGE SCALE GENOMIC DNA]</scope>
    <source>
        <strain evidence="1 2">RIT844</strain>
    </source>
</reference>
<dbReference type="EMBL" id="JBEWWF010000004">
    <property type="protein sequence ID" value="MET3077057.1"/>
    <property type="molecule type" value="Genomic_DNA"/>
</dbReference>
<name>A0ABV2E1G8_9GAMM</name>
<dbReference type="Proteomes" id="UP001548992">
    <property type="component" value="Unassembled WGS sequence"/>
</dbReference>
<evidence type="ECO:0000313" key="1">
    <source>
        <dbReference type="EMBL" id="MET3077057.1"/>
    </source>
</evidence>
<accession>A0ABV2E1G8</accession>
<dbReference type="RefSeq" id="WP_354467309.1">
    <property type="nucleotide sequence ID" value="NZ_JBEWWF010000004.1"/>
</dbReference>
<keyword evidence="2" id="KW-1185">Reference proteome</keyword>
<protein>
    <submittedName>
        <fullName evidence="1">Capsular biosynthesis protein</fullName>
    </submittedName>
</protein>
<evidence type="ECO:0000313" key="2">
    <source>
        <dbReference type="Proteomes" id="UP001548992"/>
    </source>
</evidence>
<proteinExistence type="predicted"/>
<sequence length="398" mass="46460">MKGTAFTKLLDGKKYLLLQGPMGPFFSDLASWLKLNEREAINVIFNGGDRFYCRKRQALSYLQPLSAFPEWLTEIHQQSGFDSILCFGDCRPLHQAAKFWAKDKHVRFLVFEEGYFRPHFITLEEGGVNAYSLLPRDAEFYHSLPESSLLGFNKITASSAKRIAHAIWYCLMYGYHQHEFINYQHHKSISIRSETKCWIRSCWRKHIYRLKQQSISKDIKKEMSGKYYLAILQVYNDSQIHHHSPYADIEDYIKSVILSFCQSAPRDSYLVFKHHPMDRGHRNYLQLIKSIALKSGISTRVVYVHDLPLDDLLSHARAVVTINSTVGMRALAKFKPLKVLGSAIYDIIGMTYQGCLDDFWQAEFQPDAILIRKFEKYLREHTQLNMEFYARGKNRMLD</sequence>